<comment type="caution">
    <text evidence="2">The sequence shown here is derived from an EMBL/GenBank/DDBJ whole genome shotgun (WGS) entry which is preliminary data.</text>
</comment>
<dbReference type="InterPro" id="IPR012338">
    <property type="entry name" value="Beta-lactam/transpept-like"/>
</dbReference>
<dbReference type="PANTHER" id="PTHR46825">
    <property type="entry name" value="D-ALANYL-D-ALANINE-CARBOXYPEPTIDASE/ENDOPEPTIDASE AMPH"/>
    <property type="match status" value="1"/>
</dbReference>
<dbReference type="RefSeq" id="WP_220200180.1">
    <property type="nucleotide sequence ID" value="NZ_BNJF01000011.1"/>
</dbReference>
<name>A0A8J3IF64_9CHLR</name>
<gene>
    <name evidence="2" type="ORF">KSX_94060</name>
</gene>
<dbReference type="Proteomes" id="UP000612362">
    <property type="component" value="Unassembled WGS sequence"/>
</dbReference>
<dbReference type="EMBL" id="BNJF01000011">
    <property type="protein sequence ID" value="GHO51243.1"/>
    <property type="molecule type" value="Genomic_DNA"/>
</dbReference>
<evidence type="ECO:0000313" key="2">
    <source>
        <dbReference type="EMBL" id="GHO51243.1"/>
    </source>
</evidence>
<dbReference type="PANTHER" id="PTHR46825:SF12">
    <property type="entry name" value="PENICILLIN-BINDING PROTEIN 4"/>
    <property type="match status" value="1"/>
</dbReference>
<reference evidence="2" key="1">
    <citation type="submission" date="2020-10" db="EMBL/GenBank/DDBJ databases">
        <title>Taxonomic study of unclassified bacteria belonging to the class Ktedonobacteria.</title>
        <authorList>
            <person name="Yabe S."/>
            <person name="Wang C.M."/>
            <person name="Zheng Y."/>
            <person name="Sakai Y."/>
            <person name="Cavaletti L."/>
            <person name="Monciardini P."/>
            <person name="Donadio S."/>
        </authorList>
    </citation>
    <scope>NUCLEOTIDE SEQUENCE</scope>
    <source>
        <strain evidence="2">SOSP1-1</strain>
    </source>
</reference>
<dbReference type="Gene3D" id="3.40.710.10">
    <property type="entry name" value="DD-peptidase/beta-lactamase superfamily"/>
    <property type="match status" value="1"/>
</dbReference>
<feature type="domain" description="Beta-lactamase-related" evidence="1">
    <location>
        <begin position="38"/>
        <end position="369"/>
    </location>
</feature>
<dbReference type="InterPro" id="IPR050491">
    <property type="entry name" value="AmpC-like"/>
</dbReference>
<dbReference type="InterPro" id="IPR001466">
    <property type="entry name" value="Beta-lactam-related"/>
</dbReference>
<dbReference type="SUPFAM" id="SSF56601">
    <property type="entry name" value="beta-lactamase/transpeptidase-like"/>
    <property type="match status" value="1"/>
</dbReference>
<protein>
    <recommendedName>
        <fullName evidence="1">Beta-lactamase-related domain-containing protein</fullName>
    </recommendedName>
</protein>
<evidence type="ECO:0000313" key="3">
    <source>
        <dbReference type="Proteomes" id="UP000612362"/>
    </source>
</evidence>
<keyword evidence="3" id="KW-1185">Reference proteome</keyword>
<evidence type="ECO:0000259" key="1">
    <source>
        <dbReference type="Pfam" id="PF00144"/>
    </source>
</evidence>
<sequence>MYAEQTSDLASRINRIEQNLCMPSRISEYAAQKSRLLDAMERYGVPGVSVAVIHQGNIEWAKGYGVQDVETQVPVTTDTLFQAASISKPVTAAAVLRLVDAGQLDLDEDVNAILRTWKLTGTQLWQPRVTLRHLLCHGAGVTVHGFHGYAHDAALPTLEQVLAGQCPANTDPIRVDTLPGTQFRYSGGGFCILQRLLMDVTGLPFPELMRELVLDPVGMKQSTFHQPLPRTLTERAATGHRHGAKTVAGKWHTYAEMAAAGLWTTPSDLARFVLALQRSWSGETGSLLSQDITRQMLTPQMVRFFGLSFWLTPQGVNDGTTMRFTHPGGNEGFSCLLEAYCQEGLGAVVMTNVDQGMGKVEGLIPAIAQEYNWPGFLPKDAGVPEQNSAFSDAYVGVYELRQGFTFTILKQAGSLFLKPTGQHELALFPESETAYRLNGIDATVTFVKEGLQQEVTSLLFKQNDGEIAAKKRVSCPST</sequence>
<dbReference type="Pfam" id="PF00144">
    <property type="entry name" value="Beta-lactamase"/>
    <property type="match status" value="1"/>
</dbReference>
<dbReference type="AlphaFoldDB" id="A0A8J3IF64"/>
<accession>A0A8J3IF64</accession>
<organism evidence="2 3">
    <name type="scientific">Ktedonospora formicarum</name>
    <dbReference type="NCBI Taxonomy" id="2778364"/>
    <lineage>
        <taxon>Bacteria</taxon>
        <taxon>Bacillati</taxon>
        <taxon>Chloroflexota</taxon>
        <taxon>Ktedonobacteria</taxon>
        <taxon>Ktedonobacterales</taxon>
        <taxon>Ktedonobacteraceae</taxon>
        <taxon>Ktedonospora</taxon>
    </lineage>
</organism>
<proteinExistence type="predicted"/>